<reference evidence="2" key="1">
    <citation type="submission" date="2019-12" db="EMBL/GenBank/DDBJ databases">
        <title>Genome sequencing and annotation of Brassica cretica.</title>
        <authorList>
            <person name="Studholme D.J."/>
            <person name="Sarris P.F."/>
        </authorList>
    </citation>
    <scope>NUCLEOTIDE SEQUENCE</scope>
    <source>
        <strain evidence="2">PFS-102/07</strain>
        <tissue evidence="2">Leaf</tissue>
    </source>
</reference>
<evidence type="ECO:0000256" key="1">
    <source>
        <dbReference type="SAM" id="Phobius"/>
    </source>
</evidence>
<accession>A0A8S9I1V1</accession>
<comment type="caution">
    <text evidence="2">The sequence shown here is derived from an EMBL/GenBank/DDBJ whole genome shotgun (WGS) entry which is preliminary data.</text>
</comment>
<keyword evidence="1" id="KW-0812">Transmembrane</keyword>
<name>A0A8S9I1V1_BRACR</name>
<keyword evidence="1" id="KW-0472">Membrane</keyword>
<protein>
    <submittedName>
        <fullName evidence="2">Uncharacterized protein</fullName>
    </submittedName>
</protein>
<gene>
    <name evidence="2" type="ORF">F2Q70_00016413</name>
</gene>
<evidence type="ECO:0000313" key="2">
    <source>
        <dbReference type="EMBL" id="KAF2563288.1"/>
    </source>
</evidence>
<organism evidence="2">
    <name type="scientific">Brassica cretica</name>
    <name type="common">Mustard</name>
    <dbReference type="NCBI Taxonomy" id="69181"/>
    <lineage>
        <taxon>Eukaryota</taxon>
        <taxon>Viridiplantae</taxon>
        <taxon>Streptophyta</taxon>
        <taxon>Embryophyta</taxon>
        <taxon>Tracheophyta</taxon>
        <taxon>Spermatophyta</taxon>
        <taxon>Magnoliopsida</taxon>
        <taxon>eudicotyledons</taxon>
        <taxon>Gunneridae</taxon>
        <taxon>Pentapetalae</taxon>
        <taxon>rosids</taxon>
        <taxon>malvids</taxon>
        <taxon>Brassicales</taxon>
        <taxon>Brassicaceae</taxon>
        <taxon>Brassiceae</taxon>
        <taxon>Brassica</taxon>
    </lineage>
</organism>
<proteinExistence type="predicted"/>
<sequence>MARGSPRRSVTRRRFHLGSEEHKVVGVYLLPFANISDMGTSGQMFGHVVVISSIWLEFFSSSCMFLFDWCMAN</sequence>
<dbReference type="AlphaFoldDB" id="A0A8S9I1V1"/>
<keyword evidence="1" id="KW-1133">Transmembrane helix</keyword>
<dbReference type="EMBL" id="QGKY02001250">
    <property type="protein sequence ID" value="KAF2563288.1"/>
    <property type="molecule type" value="Genomic_DNA"/>
</dbReference>
<feature type="transmembrane region" description="Helical" evidence="1">
    <location>
        <begin position="44"/>
        <end position="67"/>
    </location>
</feature>